<dbReference type="InterPro" id="IPR036034">
    <property type="entry name" value="PDZ_sf"/>
</dbReference>
<dbReference type="PANTHER" id="PTHR14191:SF3">
    <property type="entry name" value="NA(+)_H(+) EXCHANGE REGULATORY COFACTOR-LIKE PROTEIN NRFL-1"/>
    <property type="match status" value="1"/>
</dbReference>
<dbReference type="GO" id="GO:0043495">
    <property type="term" value="F:protein-membrane adaptor activity"/>
    <property type="evidence" value="ECO:0007669"/>
    <property type="project" value="TreeGrafter"/>
</dbReference>
<dbReference type="Pfam" id="PF00595">
    <property type="entry name" value="PDZ"/>
    <property type="match status" value="1"/>
</dbReference>
<dbReference type="SUPFAM" id="SSF50156">
    <property type="entry name" value="PDZ domain-like"/>
    <property type="match status" value="1"/>
</dbReference>
<dbReference type="PROSITE" id="PS50106">
    <property type="entry name" value="PDZ"/>
    <property type="match status" value="1"/>
</dbReference>
<reference evidence="3 4" key="1">
    <citation type="journal article" date="2019" name="Gigascience">
        <title>Whole-genome sequence of the oriental lung fluke Paragonimus westermani.</title>
        <authorList>
            <person name="Oey H."/>
            <person name="Zakrzewski M."/>
            <person name="Narain K."/>
            <person name="Devi K.R."/>
            <person name="Agatsuma T."/>
            <person name="Nawaratna S."/>
            <person name="Gobert G.N."/>
            <person name="Jones M.K."/>
            <person name="Ragan M.A."/>
            <person name="McManus D.P."/>
            <person name="Krause L."/>
        </authorList>
    </citation>
    <scope>NUCLEOTIDE SEQUENCE [LARGE SCALE GENOMIC DNA]</scope>
    <source>
        <strain evidence="3 4">IND2009</strain>
    </source>
</reference>
<proteinExistence type="predicted"/>
<protein>
    <recommendedName>
        <fullName evidence="2">PDZ domain-containing protein</fullName>
    </recommendedName>
</protein>
<accession>A0A5J4P148</accession>
<dbReference type="AlphaFoldDB" id="A0A5J4P148"/>
<dbReference type="Gene3D" id="2.30.42.10">
    <property type="match status" value="1"/>
</dbReference>
<evidence type="ECO:0000313" key="4">
    <source>
        <dbReference type="Proteomes" id="UP000324629"/>
    </source>
</evidence>
<dbReference type="SMART" id="SM00228">
    <property type="entry name" value="PDZ"/>
    <property type="match status" value="1"/>
</dbReference>
<evidence type="ECO:0000259" key="2">
    <source>
        <dbReference type="PROSITE" id="PS50106"/>
    </source>
</evidence>
<dbReference type="InterPro" id="IPR001478">
    <property type="entry name" value="PDZ"/>
</dbReference>
<keyword evidence="4" id="KW-1185">Reference proteome</keyword>
<dbReference type="GO" id="GO:0016324">
    <property type="term" value="C:apical plasma membrane"/>
    <property type="evidence" value="ECO:0007669"/>
    <property type="project" value="TreeGrafter"/>
</dbReference>
<name>A0A5J4P148_9TREM</name>
<comment type="caution">
    <text evidence="3">The sequence shown here is derived from an EMBL/GenBank/DDBJ whole genome shotgun (WGS) entry which is preliminary data.</text>
</comment>
<evidence type="ECO:0000256" key="1">
    <source>
        <dbReference type="ARBA" id="ARBA00022737"/>
    </source>
</evidence>
<dbReference type="EMBL" id="QNGE01000266">
    <property type="protein sequence ID" value="KAA3681160.1"/>
    <property type="molecule type" value="Genomic_DNA"/>
</dbReference>
<gene>
    <name evidence="3" type="ORF">DEA37_0006022</name>
</gene>
<dbReference type="PANTHER" id="PTHR14191">
    <property type="entry name" value="PDZ DOMAIN CONTAINING PROTEIN"/>
    <property type="match status" value="1"/>
</dbReference>
<organism evidence="3 4">
    <name type="scientific">Paragonimus westermani</name>
    <dbReference type="NCBI Taxonomy" id="34504"/>
    <lineage>
        <taxon>Eukaryota</taxon>
        <taxon>Metazoa</taxon>
        <taxon>Spiralia</taxon>
        <taxon>Lophotrochozoa</taxon>
        <taxon>Platyhelminthes</taxon>
        <taxon>Trematoda</taxon>
        <taxon>Digenea</taxon>
        <taxon>Plagiorchiida</taxon>
        <taxon>Troglotremata</taxon>
        <taxon>Troglotrematidae</taxon>
        <taxon>Paragonimus</taxon>
    </lineage>
</organism>
<dbReference type="Proteomes" id="UP000324629">
    <property type="component" value="Unassembled WGS sequence"/>
</dbReference>
<evidence type="ECO:0000313" key="3">
    <source>
        <dbReference type="EMBL" id="KAA3681160.1"/>
    </source>
</evidence>
<dbReference type="GO" id="GO:0072659">
    <property type="term" value="P:protein localization to plasma membrane"/>
    <property type="evidence" value="ECO:0007669"/>
    <property type="project" value="TreeGrafter"/>
</dbReference>
<dbReference type="InterPro" id="IPR051067">
    <property type="entry name" value="NHER"/>
</dbReference>
<feature type="domain" description="PDZ" evidence="2">
    <location>
        <begin position="16"/>
        <end position="96"/>
    </location>
</feature>
<dbReference type="CDD" id="cd06768">
    <property type="entry name" value="PDZ_NHERF-like"/>
    <property type="match status" value="1"/>
</dbReference>
<keyword evidence="1" id="KW-0677">Repeat</keyword>
<sequence>MSGPTESAINCVRLCHLKLVPNFSGYGFSLRTDVKNNKQLIENVESGSPAEQGRLISGDIILKINDKLVSGISHKDVVQIIKERSSEVSLLVLQPNVLAKFETYEDPILAAARKAVTYTSPTFPMNKSALSQAERQLSRADATTMNCVMARRRDCMANGANCPLAS</sequence>